<protein>
    <recommendedName>
        <fullName evidence="5">DUF732 domain-containing protein</fullName>
    </recommendedName>
</protein>
<evidence type="ECO:0000313" key="4">
    <source>
        <dbReference type="Proteomes" id="UP001565927"/>
    </source>
</evidence>
<evidence type="ECO:0000256" key="2">
    <source>
        <dbReference type="SAM" id="SignalP"/>
    </source>
</evidence>
<feature type="region of interest" description="Disordered" evidence="1">
    <location>
        <begin position="24"/>
        <end position="80"/>
    </location>
</feature>
<evidence type="ECO:0000313" key="3">
    <source>
        <dbReference type="EMBL" id="MEZ0163952.1"/>
    </source>
</evidence>
<dbReference type="Proteomes" id="UP001565927">
    <property type="component" value="Unassembled WGS sequence"/>
</dbReference>
<evidence type="ECO:0008006" key="5">
    <source>
        <dbReference type="Google" id="ProtNLM"/>
    </source>
</evidence>
<organism evidence="3 4">
    <name type="scientific">Kineococcus halophytocola</name>
    <dbReference type="NCBI Taxonomy" id="3234027"/>
    <lineage>
        <taxon>Bacteria</taxon>
        <taxon>Bacillati</taxon>
        <taxon>Actinomycetota</taxon>
        <taxon>Actinomycetes</taxon>
        <taxon>Kineosporiales</taxon>
        <taxon>Kineosporiaceae</taxon>
        <taxon>Kineococcus</taxon>
    </lineage>
</organism>
<keyword evidence="2" id="KW-0732">Signal</keyword>
<feature type="signal peptide" evidence="2">
    <location>
        <begin position="1"/>
        <end position="25"/>
    </location>
</feature>
<dbReference type="EMBL" id="JBGFTU010000004">
    <property type="protein sequence ID" value="MEZ0163952.1"/>
    <property type="molecule type" value="Genomic_DNA"/>
</dbReference>
<comment type="caution">
    <text evidence="3">The sequence shown here is derived from an EMBL/GenBank/DDBJ whole genome shotgun (WGS) entry which is preliminary data.</text>
</comment>
<gene>
    <name evidence="3" type="ORF">AB2L27_04130</name>
</gene>
<reference evidence="3 4" key="1">
    <citation type="submission" date="2024-07" db="EMBL/GenBank/DDBJ databases">
        <authorList>
            <person name="Thanompreechachai J."/>
            <person name="Duangmal K."/>
        </authorList>
    </citation>
    <scope>NUCLEOTIDE SEQUENCE [LARGE SCALE GENOMIC DNA]</scope>
    <source>
        <strain evidence="3 4">LSe6-4</strain>
    </source>
</reference>
<proteinExistence type="predicted"/>
<dbReference type="RefSeq" id="WP_370440207.1">
    <property type="nucleotide sequence ID" value="NZ_JBGFTU010000004.1"/>
</dbReference>
<feature type="compositionally biased region" description="Low complexity" evidence="1">
    <location>
        <begin position="34"/>
        <end position="49"/>
    </location>
</feature>
<feature type="compositionally biased region" description="Polar residues" evidence="1">
    <location>
        <begin position="69"/>
        <end position="80"/>
    </location>
</feature>
<evidence type="ECO:0000256" key="1">
    <source>
        <dbReference type="SAM" id="MobiDB-lite"/>
    </source>
</evidence>
<dbReference type="PROSITE" id="PS51257">
    <property type="entry name" value="PROKAR_LIPOPROTEIN"/>
    <property type="match status" value="1"/>
</dbReference>
<name>A0ABV4GX96_9ACTN</name>
<feature type="chain" id="PRO_5046947912" description="DUF732 domain-containing protein" evidence="2">
    <location>
        <begin position="26"/>
        <end position="156"/>
    </location>
</feature>
<accession>A0ABV4GX96</accession>
<keyword evidence="4" id="KW-1185">Reference proteome</keyword>
<sequence length="156" mass="16021">MRRTTATLGTALACLVLVAGCSDNAGQDDDESQADQSPTATAAADAPTALQSQPEPSQGAPATDEPSPTVVTASPDADQTSELISRLGAIAPDLAENRDRTVLAATELCTYVVRGADDTALSSNASLVFADDGGPQLTDEQSRDAVEAVRDTFCHE</sequence>